<gene>
    <name evidence="3" type="ORF">C8A01DRAFT_16453</name>
</gene>
<keyword evidence="4" id="KW-1185">Reference proteome</keyword>
<accession>A0AAN6PGG3</accession>
<dbReference type="SUPFAM" id="SSF51322">
    <property type="entry name" value="Cyanovirin-N"/>
    <property type="match status" value="1"/>
</dbReference>
<dbReference type="EMBL" id="MU854397">
    <property type="protein sequence ID" value="KAK4039555.1"/>
    <property type="molecule type" value="Genomic_DNA"/>
</dbReference>
<dbReference type="InterPro" id="IPR011058">
    <property type="entry name" value="Cyanovirin-N"/>
</dbReference>
<dbReference type="Proteomes" id="UP001303115">
    <property type="component" value="Unassembled WGS sequence"/>
</dbReference>
<protein>
    <recommendedName>
        <fullName evidence="2">Cyanovirin-N domain-containing protein</fullName>
    </recommendedName>
</protein>
<dbReference type="AlphaFoldDB" id="A0AAN6PGG3"/>
<evidence type="ECO:0000313" key="3">
    <source>
        <dbReference type="EMBL" id="KAK4039555.1"/>
    </source>
</evidence>
<dbReference type="Pfam" id="PF08881">
    <property type="entry name" value="CVNH"/>
    <property type="match status" value="1"/>
</dbReference>
<evidence type="ECO:0000256" key="1">
    <source>
        <dbReference type="SAM" id="SignalP"/>
    </source>
</evidence>
<sequence length="106" mass="11379">MKATFLAAVLATLTAQATASYASSCRNCRLEQWSSDWLSGNNLAPMLLCDCAQKNGGWHALRLDLNLCIANDDGNLSPRANGNFGGSCNGFRLDGGKQFRCMCKGK</sequence>
<dbReference type="InterPro" id="IPR036673">
    <property type="entry name" value="Cyanovirin-N_sf"/>
</dbReference>
<dbReference type="Gene3D" id="2.30.60.10">
    <property type="entry name" value="Cyanovirin-N"/>
    <property type="match status" value="1"/>
</dbReference>
<reference evidence="4" key="1">
    <citation type="journal article" date="2023" name="Mol. Phylogenet. Evol.">
        <title>Genome-scale phylogeny and comparative genomics of the fungal order Sordariales.</title>
        <authorList>
            <person name="Hensen N."/>
            <person name="Bonometti L."/>
            <person name="Westerberg I."/>
            <person name="Brannstrom I.O."/>
            <person name="Guillou S."/>
            <person name="Cros-Aarteil S."/>
            <person name="Calhoun S."/>
            <person name="Haridas S."/>
            <person name="Kuo A."/>
            <person name="Mondo S."/>
            <person name="Pangilinan J."/>
            <person name="Riley R."/>
            <person name="LaButti K."/>
            <person name="Andreopoulos B."/>
            <person name="Lipzen A."/>
            <person name="Chen C."/>
            <person name="Yan M."/>
            <person name="Daum C."/>
            <person name="Ng V."/>
            <person name="Clum A."/>
            <person name="Steindorff A."/>
            <person name="Ohm R.A."/>
            <person name="Martin F."/>
            <person name="Silar P."/>
            <person name="Natvig D.O."/>
            <person name="Lalanne C."/>
            <person name="Gautier V."/>
            <person name="Ament-Velasquez S.L."/>
            <person name="Kruys A."/>
            <person name="Hutchinson M.I."/>
            <person name="Powell A.J."/>
            <person name="Barry K."/>
            <person name="Miller A.N."/>
            <person name="Grigoriev I.V."/>
            <person name="Debuchy R."/>
            <person name="Gladieux P."/>
            <person name="Hiltunen Thoren M."/>
            <person name="Johannesson H."/>
        </authorList>
    </citation>
    <scope>NUCLEOTIDE SEQUENCE [LARGE SCALE GENOMIC DNA]</scope>
    <source>
        <strain evidence="4">CBS 284.82</strain>
    </source>
</reference>
<name>A0AAN6PGG3_9PEZI</name>
<feature type="domain" description="Cyanovirin-N" evidence="2">
    <location>
        <begin position="21"/>
        <end position="103"/>
    </location>
</feature>
<evidence type="ECO:0000259" key="2">
    <source>
        <dbReference type="Pfam" id="PF08881"/>
    </source>
</evidence>
<keyword evidence="1" id="KW-0732">Signal</keyword>
<feature type="signal peptide" evidence="1">
    <location>
        <begin position="1"/>
        <end position="19"/>
    </location>
</feature>
<evidence type="ECO:0000313" key="4">
    <source>
        <dbReference type="Proteomes" id="UP001303115"/>
    </source>
</evidence>
<comment type="caution">
    <text evidence="3">The sequence shown here is derived from an EMBL/GenBank/DDBJ whole genome shotgun (WGS) entry which is preliminary data.</text>
</comment>
<proteinExistence type="predicted"/>
<organism evidence="3 4">
    <name type="scientific">Parachaetomium inaequale</name>
    <dbReference type="NCBI Taxonomy" id="2588326"/>
    <lineage>
        <taxon>Eukaryota</taxon>
        <taxon>Fungi</taxon>
        <taxon>Dikarya</taxon>
        <taxon>Ascomycota</taxon>
        <taxon>Pezizomycotina</taxon>
        <taxon>Sordariomycetes</taxon>
        <taxon>Sordariomycetidae</taxon>
        <taxon>Sordariales</taxon>
        <taxon>Chaetomiaceae</taxon>
        <taxon>Parachaetomium</taxon>
    </lineage>
</organism>
<feature type="chain" id="PRO_5042855450" description="Cyanovirin-N domain-containing protein" evidence="1">
    <location>
        <begin position="20"/>
        <end position="106"/>
    </location>
</feature>